<feature type="transmembrane region" description="Helical" evidence="2">
    <location>
        <begin position="248"/>
        <end position="268"/>
    </location>
</feature>
<dbReference type="InterPro" id="IPR058284">
    <property type="entry name" value="DUF7978"/>
</dbReference>
<evidence type="ECO:0000259" key="3">
    <source>
        <dbReference type="Pfam" id="PF25933"/>
    </source>
</evidence>
<evidence type="ECO:0000313" key="5">
    <source>
        <dbReference type="Proteomes" id="UP000302218"/>
    </source>
</evidence>
<gene>
    <name evidence="4" type="ORF">FEJ81_00510</name>
</gene>
<feature type="region of interest" description="Disordered" evidence="1">
    <location>
        <begin position="1"/>
        <end position="30"/>
    </location>
</feature>
<evidence type="ECO:0000256" key="2">
    <source>
        <dbReference type="SAM" id="Phobius"/>
    </source>
</evidence>
<sequence length="282" mass="28669">MSDGKQLDYDDEPAGQQQQSQAQRQGALDDGSGLPLKEGAVFGAISVVATYLAHLLMTMIVTAQTSPIAQSVGTGEDASVVVTDMVASWKAAGWSYLSVFGTGFEVDGEVATLGDAPNHGAAFASPIINSANGVIYGLNGAFELATLVLFLGTIGSIVAAGYGVAKYTDADNAVDAVKAGVTVTLPYLVFAALAAFLMTHAYSEVPTVTSLIGSETSGVLGLEQGDYLNDAGDSVPSGVEFGPSTTDAILFAGIIVPAILGAVGGLLTQPRDALETVMAKVQ</sequence>
<dbReference type="KEGG" id="nvr:FEJ81_00510"/>
<dbReference type="OrthoDB" id="187103at2157"/>
<proteinExistence type="predicted"/>
<protein>
    <recommendedName>
        <fullName evidence="3">DUF7978 domain-containing protein</fullName>
    </recommendedName>
</protein>
<keyword evidence="2" id="KW-0472">Membrane</keyword>
<feature type="transmembrane region" description="Helical" evidence="2">
    <location>
        <begin position="177"/>
        <end position="198"/>
    </location>
</feature>
<dbReference type="GeneID" id="40263707"/>
<name>A0A4V1FX95_9EURY</name>
<reference evidence="5" key="1">
    <citation type="submission" date="2019-05" db="EMBL/GenBank/DDBJ databases">
        <title>Genome sequence and methylation pattern of the halophilic Archaeon Natrinema versiforme BOL5-4.</title>
        <authorList>
            <person name="DasSarma P."/>
            <person name="Anton B.P."/>
            <person name="DasSarma S.L."/>
            <person name="Martinez F.L."/>
            <person name="Guzman D."/>
            <person name="Roberts R.J."/>
            <person name="DasSarma S."/>
        </authorList>
    </citation>
    <scope>NUCLEOTIDE SEQUENCE [LARGE SCALE GENOMIC DNA]</scope>
    <source>
        <strain evidence="5">BOL5-4</strain>
    </source>
</reference>
<dbReference type="AlphaFoldDB" id="A0A4V1FX95"/>
<feature type="compositionally biased region" description="Low complexity" evidence="1">
    <location>
        <begin position="14"/>
        <end position="26"/>
    </location>
</feature>
<keyword evidence="2" id="KW-1133">Transmembrane helix</keyword>
<feature type="transmembrane region" description="Helical" evidence="2">
    <location>
        <begin position="144"/>
        <end position="165"/>
    </location>
</feature>
<dbReference type="EMBL" id="CP040330">
    <property type="protein sequence ID" value="QCS40896.1"/>
    <property type="molecule type" value="Genomic_DNA"/>
</dbReference>
<dbReference type="Pfam" id="PF25933">
    <property type="entry name" value="DUF7978"/>
    <property type="match status" value="1"/>
</dbReference>
<keyword evidence="2" id="KW-0812">Transmembrane</keyword>
<feature type="transmembrane region" description="Helical" evidence="2">
    <location>
        <begin position="40"/>
        <end position="61"/>
    </location>
</feature>
<accession>A0A4V1FX95</accession>
<feature type="domain" description="DUF7978" evidence="3">
    <location>
        <begin position="19"/>
        <end position="269"/>
    </location>
</feature>
<evidence type="ECO:0000256" key="1">
    <source>
        <dbReference type="SAM" id="MobiDB-lite"/>
    </source>
</evidence>
<dbReference type="Proteomes" id="UP000302218">
    <property type="component" value="Chromosome"/>
</dbReference>
<evidence type="ECO:0000313" key="4">
    <source>
        <dbReference type="EMBL" id="QCS40896.1"/>
    </source>
</evidence>
<dbReference type="RefSeq" id="WP_138243423.1">
    <property type="nucleotide sequence ID" value="NZ_CP040330.1"/>
</dbReference>
<organism evidence="4 5">
    <name type="scientific">Natrinema versiforme</name>
    <dbReference type="NCBI Taxonomy" id="88724"/>
    <lineage>
        <taxon>Archaea</taxon>
        <taxon>Methanobacteriati</taxon>
        <taxon>Methanobacteriota</taxon>
        <taxon>Stenosarchaea group</taxon>
        <taxon>Halobacteria</taxon>
        <taxon>Halobacteriales</taxon>
        <taxon>Natrialbaceae</taxon>
        <taxon>Natrinema</taxon>
    </lineage>
</organism>